<evidence type="ECO:0000313" key="26">
    <source>
        <dbReference type="Proteomes" id="UP000219338"/>
    </source>
</evidence>
<dbReference type="FunFam" id="1.10.340.70:FF:000001">
    <property type="entry name" value="Retrovirus-related Pol polyprotein from transposon gypsy-like Protein"/>
    <property type="match status" value="1"/>
</dbReference>
<keyword evidence="20" id="KW-0472">Membrane</keyword>
<evidence type="ECO:0000256" key="5">
    <source>
        <dbReference type="ARBA" id="ARBA00022695"/>
    </source>
</evidence>
<dbReference type="GO" id="GO:0006310">
    <property type="term" value="P:DNA recombination"/>
    <property type="evidence" value="ECO:0007669"/>
    <property type="project" value="UniProtKB-KW"/>
</dbReference>
<dbReference type="GO" id="GO:0015074">
    <property type="term" value="P:DNA integration"/>
    <property type="evidence" value="ECO:0007669"/>
    <property type="project" value="UniProtKB-KW"/>
</dbReference>
<feature type="region of interest" description="Disordered" evidence="19">
    <location>
        <begin position="1018"/>
        <end position="1146"/>
    </location>
</feature>
<dbReference type="SMART" id="SM00343">
    <property type="entry name" value="ZnF_C2HC"/>
    <property type="match status" value="1"/>
</dbReference>
<feature type="region of interest" description="Disordered" evidence="19">
    <location>
        <begin position="458"/>
        <end position="538"/>
    </location>
</feature>
<dbReference type="Pfam" id="PF00665">
    <property type="entry name" value="rve"/>
    <property type="match status" value="1"/>
</dbReference>
<feature type="region of interest" description="Disordered" evidence="19">
    <location>
        <begin position="930"/>
        <end position="990"/>
    </location>
</feature>
<dbReference type="SUPFAM" id="SSF53098">
    <property type="entry name" value="Ribonuclease H-like"/>
    <property type="match status" value="1"/>
</dbReference>
<feature type="domain" description="Integrase catalytic" evidence="24">
    <location>
        <begin position="2082"/>
        <end position="2241"/>
    </location>
</feature>
<evidence type="ECO:0000256" key="19">
    <source>
        <dbReference type="SAM" id="MobiDB-lite"/>
    </source>
</evidence>
<dbReference type="Pfam" id="PF00078">
    <property type="entry name" value="RVT_1"/>
    <property type="match status" value="1"/>
</dbReference>
<dbReference type="Pfam" id="PF13975">
    <property type="entry name" value="gag-asp_proteas"/>
    <property type="match status" value="1"/>
</dbReference>
<dbReference type="SUPFAM" id="SSF54160">
    <property type="entry name" value="Chromo domain-like"/>
    <property type="match status" value="1"/>
</dbReference>
<evidence type="ECO:0000256" key="3">
    <source>
        <dbReference type="ARBA" id="ARBA00022670"/>
    </source>
</evidence>
<keyword evidence="15" id="KW-0239">DNA-directed DNA polymerase</keyword>
<feature type="region of interest" description="Disordered" evidence="19">
    <location>
        <begin position="224"/>
        <end position="253"/>
    </location>
</feature>
<accession>A0A284QLJ2</accession>
<dbReference type="InterPro" id="IPR021109">
    <property type="entry name" value="Peptidase_aspartic_dom_sf"/>
</dbReference>
<dbReference type="InterPro" id="IPR001584">
    <property type="entry name" value="Integrase_cat-core"/>
</dbReference>
<evidence type="ECO:0000256" key="4">
    <source>
        <dbReference type="ARBA" id="ARBA00022679"/>
    </source>
</evidence>
<feature type="region of interest" description="Disordered" evidence="19">
    <location>
        <begin position="375"/>
        <end position="440"/>
    </location>
</feature>
<keyword evidence="4" id="KW-0808">Transferase</keyword>
<evidence type="ECO:0000256" key="16">
    <source>
        <dbReference type="ARBA" id="ARBA00023125"/>
    </source>
</evidence>
<evidence type="ECO:0000256" key="7">
    <source>
        <dbReference type="ARBA" id="ARBA00022723"/>
    </source>
</evidence>
<dbReference type="InterPro" id="IPR043502">
    <property type="entry name" value="DNA/RNA_pol_sf"/>
</dbReference>
<feature type="region of interest" description="Disordered" evidence="19">
    <location>
        <begin position="85"/>
        <end position="129"/>
    </location>
</feature>
<dbReference type="InterPro" id="IPR000953">
    <property type="entry name" value="Chromo/chromo_shadow_dom"/>
</dbReference>
<dbReference type="InterPro" id="IPR000477">
    <property type="entry name" value="RT_dom"/>
</dbReference>
<evidence type="ECO:0000256" key="9">
    <source>
        <dbReference type="ARBA" id="ARBA00022759"/>
    </source>
</evidence>
<evidence type="ECO:0000256" key="14">
    <source>
        <dbReference type="ARBA" id="ARBA00022918"/>
    </source>
</evidence>
<dbReference type="GO" id="GO:0003887">
    <property type="term" value="F:DNA-directed DNA polymerase activity"/>
    <property type="evidence" value="ECO:0007669"/>
    <property type="project" value="UniProtKB-KW"/>
</dbReference>
<evidence type="ECO:0000256" key="18">
    <source>
        <dbReference type="PROSITE-ProRule" id="PRU00047"/>
    </source>
</evidence>
<dbReference type="GO" id="GO:0004190">
    <property type="term" value="F:aspartic-type endopeptidase activity"/>
    <property type="evidence" value="ECO:0007669"/>
    <property type="project" value="UniProtKB-KW"/>
</dbReference>
<evidence type="ECO:0000313" key="25">
    <source>
        <dbReference type="EMBL" id="SJK97322.1"/>
    </source>
</evidence>
<dbReference type="PROSITE" id="PS50013">
    <property type="entry name" value="CHROMO_2"/>
    <property type="match status" value="1"/>
</dbReference>
<keyword evidence="2" id="KW-0507">mRNA processing</keyword>
<evidence type="ECO:0000256" key="15">
    <source>
        <dbReference type="ARBA" id="ARBA00022932"/>
    </source>
</evidence>
<dbReference type="Gene3D" id="3.30.70.270">
    <property type="match status" value="2"/>
</dbReference>
<dbReference type="FunFam" id="3.10.20.370:FF:000001">
    <property type="entry name" value="Retrovirus-related Pol polyprotein from transposon 17.6-like protein"/>
    <property type="match status" value="1"/>
</dbReference>
<dbReference type="GO" id="GO:0006397">
    <property type="term" value="P:mRNA processing"/>
    <property type="evidence" value="ECO:0007669"/>
    <property type="project" value="UniProtKB-KW"/>
</dbReference>
<evidence type="ECO:0000259" key="24">
    <source>
        <dbReference type="PROSITE" id="PS50994"/>
    </source>
</evidence>
<dbReference type="PROSITE" id="PS50994">
    <property type="entry name" value="INTEGRASE"/>
    <property type="match status" value="1"/>
</dbReference>
<dbReference type="InterPro" id="IPR036397">
    <property type="entry name" value="RNaseH_sf"/>
</dbReference>
<keyword evidence="14" id="KW-0695">RNA-directed DNA polymerase</keyword>
<name>A0A284QLJ2_ARMOS</name>
<keyword evidence="12" id="KW-0694">RNA-binding</keyword>
<dbReference type="Pfam" id="PF24626">
    <property type="entry name" value="SH3_Tf2-1"/>
    <property type="match status" value="1"/>
</dbReference>
<dbReference type="Gene3D" id="1.10.340.70">
    <property type="match status" value="1"/>
</dbReference>
<evidence type="ECO:0000256" key="10">
    <source>
        <dbReference type="ARBA" id="ARBA00022801"/>
    </source>
</evidence>
<dbReference type="FunFam" id="3.30.420.10:FF:000032">
    <property type="entry name" value="Retrovirus-related Pol polyprotein from transposon 297-like Protein"/>
    <property type="match status" value="1"/>
</dbReference>
<dbReference type="SUPFAM" id="SSF50630">
    <property type="entry name" value="Acid proteases"/>
    <property type="match status" value="1"/>
</dbReference>
<evidence type="ECO:0000256" key="8">
    <source>
        <dbReference type="ARBA" id="ARBA00022750"/>
    </source>
</evidence>
<keyword evidence="10" id="KW-0378">Hydrolase</keyword>
<dbReference type="STRING" id="47428.A0A284QLJ2"/>
<dbReference type="SMART" id="SM00298">
    <property type="entry name" value="CHROMO"/>
    <property type="match status" value="1"/>
</dbReference>
<feature type="compositionally biased region" description="Basic and acidic residues" evidence="19">
    <location>
        <begin position="505"/>
        <end position="523"/>
    </location>
</feature>
<dbReference type="CDD" id="cd09274">
    <property type="entry name" value="RNase_HI_RT_Ty3"/>
    <property type="match status" value="1"/>
</dbReference>
<dbReference type="FunFam" id="3.30.70.270:FF:000020">
    <property type="entry name" value="Transposon Tf2-6 polyprotein-like Protein"/>
    <property type="match status" value="1"/>
</dbReference>
<dbReference type="InterPro" id="IPR001878">
    <property type="entry name" value="Znf_CCHC"/>
</dbReference>
<dbReference type="GO" id="GO:0003677">
    <property type="term" value="F:DNA binding"/>
    <property type="evidence" value="ECO:0007669"/>
    <property type="project" value="UniProtKB-KW"/>
</dbReference>
<dbReference type="CDD" id="cd00303">
    <property type="entry name" value="retropepsin_like"/>
    <property type="match status" value="1"/>
</dbReference>
<keyword evidence="3" id="KW-0645">Protease</keyword>
<dbReference type="GO" id="GO:0006508">
    <property type="term" value="P:proteolysis"/>
    <property type="evidence" value="ECO:0007669"/>
    <property type="project" value="UniProtKB-KW"/>
</dbReference>
<evidence type="ECO:0000256" key="13">
    <source>
        <dbReference type="ARBA" id="ARBA00022908"/>
    </source>
</evidence>
<feature type="compositionally biased region" description="Basic and acidic residues" evidence="19">
    <location>
        <begin position="1050"/>
        <end position="1060"/>
    </location>
</feature>
<feature type="compositionally biased region" description="Low complexity" evidence="19">
    <location>
        <begin position="1090"/>
        <end position="1101"/>
    </location>
</feature>
<feature type="domain" description="Reverse transcriptase" evidence="23">
    <location>
        <begin position="1540"/>
        <end position="1720"/>
    </location>
</feature>
<keyword evidence="11" id="KW-0460">Magnesium</keyword>
<evidence type="ECO:0000256" key="1">
    <source>
        <dbReference type="ARBA" id="ARBA00012493"/>
    </source>
</evidence>
<dbReference type="PROSITE" id="PS50878">
    <property type="entry name" value="RT_POL"/>
    <property type="match status" value="1"/>
</dbReference>
<evidence type="ECO:0000259" key="22">
    <source>
        <dbReference type="PROSITE" id="PS50158"/>
    </source>
</evidence>
<dbReference type="EMBL" id="FUEG01000001">
    <property type="protein sequence ID" value="SJK97322.1"/>
    <property type="molecule type" value="Genomic_DNA"/>
</dbReference>
<feature type="compositionally biased region" description="Basic residues" evidence="19">
    <location>
        <begin position="391"/>
        <end position="402"/>
    </location>
</feature>
<gene>
    <name evidence="25" type="ORF">ARMOST_00574</name>
</gene>
<proteinExistence type="predicted"/>
<dbReference type="CDD" id="cd01647">
    <property type="entry name" value="RT_LTR"/>
    <property type="match status" value="1"/>
</dbReference>
<feature type="compositionally biased region" description="Polar residues" evidence="19">
    <location>
        <begin position="954"/>
        <end position="982"/>
    </location>
</feature>
<evidence type="ECO:0000256" key="2">
    <source>
        <dbReference type="ARBA" id="ARBA00022664"/>
    </source>
</evidence>
<protein>
    <recommendedName>
        <fullName evidence="1">RNA-directed DNA polymerase</fullName>
        <ecNumber evidence="1">2.7.7.49</ecNumber>
    </recommendedName>
</protein>
<keyword evidence="8" id="KW-0064">Aspartyl protease</keyword>
<dbReference type="Proteomes" id="UP000219338">
    <property type="component" value="Unassembled WGS sequence"/>
</dbReference>
<keyword evidence="18" id="KW-0863">Zinc-finger</keyword>
<dbReference type="PANTHER" id="PTHR37984">
    <property type="entry name" value="PROTEIN CBG26694"/>
    <property type="match status" value="1"/>
</dbReference>
<dbReference type="GO" id="GO:0003964">
    <property type="term" value="F:RNA-directed DNA polymerase activity"/>
    <property type="evidence" value="ECO:0007669"/>
    <property type="project" value="UniProtKB-KW"/>
</dbReference>
<dbReference type="InterPro" id="IPR050951">
    <property type="entry name" value="Retrovirus_Pol_polyprotein"/>
</dbReference>
<dbReference type="GO" id="GO:0004519">
    <property type="term" value="F:endonuclease activity"/>
    <property type="evidence" value="ECO:0007669"/>
    <property type="project" value="UniProtKB-KW"/>
</dbReference>
<evidence type="ECO:0000256" key="20">
    <source>
        <dbReference type="SAM" id="Phobius"/>
    </source>
</evidence>
<dbReference type="InterPro" id="IPR056924">
    <property type="entry name" value="SH3_Tf2-1"/>
</dbReference>
<evidence type="ECO:0000256" key="17">
    <source>
        <dbReference type="ARBA" id="ARBA00023172"/>
    </source>
</evidence>
<dbReference type="Gene3D" id="2.40.50.40">
    <property type="match status" value="1"/>
</dbReference>
<dbReference type="PANTHER" id="PTHR37984:SF5">
    <property type="entry name" value="PROTEIN NYNRIN-LIKE"/>
    <property type="match status" value="1"/>
</dbReference>
<dbReference type="Gene3D" id="3.10.10.10">
    <property type="entry name" value="HIV Type 1 Reverse Transcriptase, subunit A, domain 1"/>
    <property type="match status" value="1"/>
</dbReference>
<dbReference type="Gene3D" id="3.30.420.10">
    <property type="entry name" value="Ribonuclease H-like superfamily/Ribonuclease H"/>
    <property type="match status" value="1"/>
</dbReference>
<feature type="compositionally biased region" description="Basic and acidic residues" evidence="19">
    <location>
        <begin position="1072"/>
        <end position="1082"/>
    </location>
</feature>
<dbReference type="SUPFAM" id="SSF56672">
    <property type="entry name" value="DNA/RNA polymerases"/>
    <property type="match status" value="1"/>
</dbReference>
<keyword evidence="5" id="KW-0548">Nucleotidyltransferase</keyword>
<keyword evidence="9" id="KW-0255">Endonuclease</keyword>
<evidence type="ECO:0000259" key="23">
    <source>
        <dbReference type="PROSITE" id="PS50878"/>
    </source>
</evidence>
<dbReference type="Gene3D" id="4.10.60.10">
    <property type="entry name" value="Zinc finger, CCHC-type"/>
    <property type="match status" value="1"/>
</dbReference>
<feature type="transmembrane region" description="Helical" evidence="20">
    <location>
        <begin position="12"/>
        <end position="34"/>
    </location>
</feature>
<keyword evidence="20" id="KW-0812">Transmembrane</keyword>
<organism evidence="25 26">
    <name type="scientific">Armillaria ostoyae</name>
    <name type="common">Armillaria root rot fungus</name>
    <dbReference type="NCBI Taxonomy" id="47428"/>
    <lineage>
        <taxon>Eukaryota</taxon>
        <taxon>Fungi</taxon>
        <taxon>Dikarya</taxon>
        <taxon>Basidiomycota</taxon>
        <taxon>Agaricomycotina</taxon>
        <taxon>Agaricomycetes</taxon>
        <taxon>Agaricomycetidae</taxon>
        <taxon>Agaricales</taxon>
        <taxon>Marasmiineae</taxon>
        <taxon>Physalacriaceae</taxon>
        <taxon>Armillaria</taxon>
    </lineage>
</organism>
<dbReference type="GO" id="GO:0006338">
    <property type="term" value="P:chromatin remodeling"/>
    <property type="evidence" value="ECO:0007669"/>
    <property type="project" value="UniProtKB-ARBA"/>
</dbReference>
<sequence>MTPDLTQKELIGIVTTIVGLCLTSLFTALIVLTWREAILHYLYRHGLLIRPRRRESPRPFPLHYVLPYANSDATMDRPILEEQRLQTRAPHPSADSDERIPQPPQRNATPGPSNTRHTPSPPPSPASEEIDIGDLRARYENFPPPEYDPNDVPPPERTLLPVRPRPLMAEPRAPAQRIFIRPPTGQFPDGSSSESDGGFFGAVARRRDAGRLITITTDDENDLNALELPLPDDDGDDSILHLPPPRRPDDPLNADGLDYEWPTLEDVDRQILRPERSLAWEIRRDDVEVRYTLAPHNRVPMDFYLATTYGDELPRLGREAEHDYMAHIEEGHMMSSWPSKTPSKSWHDSWETAPTWKEADQNDFDHFHYDYPEETLNTPAPLPDSPSWITHTHHHHPRRLQKYRPTQYDTRTLAGQGPDDNEEDQGGPSDEALAEEQRQAAEAAGKLLNRIAELEKELNDEEMRHRDHATKYGLPLRPSDKGKGSSRGRPPDRPPLPPNQYRPLWRRDDRYSVPRPPPDRGRPDPLPQPVGEADPTAPFMNVRPTMIAVPKVFTGSHEDIERFIGDCLMYFEAHASYFILPSHMIPFATSLFDGAAKTWWVHERLKYWSGAGSAPHRFRYPTWEEFINNVNDQFRDPAAMEVQEKKMFELRMGSGPATTFFQELEVLATKAGRRHDVDARGLMVKATRLGVPSYYTNTITGQGRDIPGDYSEWKARIILMYEERQKNWAFHQAAGSPRDNHPTKGTSTATSHTKAGGAASSPTPKTSSSGHSGGRDSAGRWTTFGGAGKPMDIDVAKLRAEGRCFRCHEKGHLGKDCPKKKDYQDIRSVQATNEPATESKIAKDLHTGALLSSAGQSHGLFVGTPFNPTCITKRTNTFSISRAFEYTSPSGPAFNVSSTTSKPVPESQNRYAALSVEECNDTDNHDHPLKGCHDTSPARAQARAVNPAGHEAESPSTRPLLTLGQTDANRPTSSLRGETQPVNIVGEKSTPEVTPIDIASLPRITDGTLSESKDQLYDKAAQVERPSTPKVDDESQLGGETTARLPGQERVPRTPKDASTFHRSPPSSTKTGEQKDGAEREPQGTGVAGTTVSSRVTTQVRPGEISNPVTPPSEPSSQPTKGGTLIDAPKPAEGRPSKAVGDANATTTKKMAAGQEAASAQAVKRGHRVTCIEVPDEDDDKAFQIWLAKERTPIIVKKETTNDEPARPSTKPTFQKWYKPFEVDWTLRAVCEARNDNAARAALYVWTHVDRVPELTEGLLAELRQGGELARERLYELHEPPHYLRRRASSSRDFSLPVQLVTVTGQKNFATKALVDSGCTSSAINRAFVRKHQLDTVKTAVPIIVYNADGTRNQAGDITEYVEMRMSIGNHVERIDFAVTDLGPKDLYLGHDWLKRHNPVINWETGTVIFGRCQCIKNPFPLPDADPDDPWDEELEDGDIILAVNMEEEIVIRAVHHANDLAAAANAEKPPKTFEEMVPPDYRSFRDLFSKENFDELPERKPWDHAIELVPNAKSTLDCKVYPLNRNEQEQLDKFLDENLDSGRIKESKSPFASPFFFVKKKDGSLRPVQDYRKLNEMTIKNRYPLPLISELIDKLQGAKYFTKLDVHWGYNNVRIKEGDEHKAAFRTNRGLFELTVMFFGLTNSPATFQWMMNDIFKDLISEGKVTIYLDDILIFTKNLDEHRRIVRRVLQKLRENKLFLKAEKCEFEVLETEYLGVIISEEQVRMDPVKLAGIAEWPTPTKKKELQSFLGFTNFYRKFIKNYSKVVRALTQLTGNAEWTWGAVQNQAFQQLKRQMAEDVILAIPNRTGRFRVEADASNGAIGAVLSQEQDGKWRPVAFMSKALTATERNYEIYDKELLAIMLALSEWHHYLMGALEDVEIWTDHQNLQYFRKPQKLNRRQARWVTELAEYHFVLKHKPGTANVKADLLSRRSDHDQGEDDNGDITVLSPEHFRAMIMPTTNETHERVRTATRQKELWDKGIAASLEHERGVTEKDGILYYDNRVYVPRHSSLRGEIISRSHDHITAGHPGIAKTRELVQREYWWPKIQKDVETYVKGCETCQRTKSNTQAKSAPLHPNAIPTEPWTHISVDMVTGLPDSNGHDALLVIVDRFSKAIILVPCNVELSAEGWARILRDHVYARHGMPQVVISDRGPQFVSAFMKELYRMLDITQNASTAFHPQTDGQTERVNQEVEKYLRIFINYHQNDWADWLPLAEFAHNNRAHSATGKSPFMILYGRNPRIIPDSPRTPNSKVPAASDFSKAIAQIHKETETALEEAAGRMKAQYDKHKRPAREYHVGDKVWLDATNLHLPRPKKKLDDKRVGPFLVLEKTGASAYKLKLPPHWKIHPRFNEKLLTPFEPPAFPNQEQPPPPPPDLIDGEEEWEIEEILDSKPRKVRAKRGQPSTTVIDYFIKWVGHTREHNSWVTASEMGNAQEAIAEYEAKMGSNERVSVVKIATSKSPLAMVLNHHFDGEDISYLCQREDGTQKWVKNPDVTQFENFLVEYWSNYEYHSLQRTEP</sequence>
<keyword evidence="17" id="KW-0233">DNA recombination</keyword>
<keyword evidence="26" id="KW-1185">Reference proteome</keyword>
<keyword evidence="18" id="KW-0862">Zinc</keyword>
<feature type="region of interest" description="Disordered" evidence="19">
    <location>
        <begin position="733"/>
        <end position="786"/>
    </location>
</feature>
<evidence type="ECO:0000256" key="6">
    <source>
        <dbReference type="ARBA" id="ARBA00022722"/>
    </source>
</evidence>
<dbReference type="GO" id="GO:0003723">
    <property type="term" value="F:RNA binding"/>
    <property type="evidence" value="ECO:0007669"/>
    <property type="project" value="UniProtKB-KW"/>
</dbReference>
<dbReference type="GO" id="GO:0005634">
    <property type="term" value="C:nucleus"/>
    <property type="evidence" value="ECO:0007669"/>
    <property type="project" value="UniProtKB-ARBA"/>
</dbReference>
<dbReference type="Pfam" id="PF17921">
    <property type="entry name" value="Integrase_H2C2"/>
    <property type="match status" value="1"/>
</dbReference>
<dbReference type="EC" id="2.7.7.49" evidence="1"/>
<evidence type="ECO:0000256" key="12">
    <source>
        <dbReference type="ARBA" id="ARBA00022884"/>
    </source>
</evidence>
<keyword evidence="13" id="KW-0229">DNA integration</keyword>
<keyword evidence="6" id="KW-0540">Nuclease</keyword>
<keyword evidence="16" id="KW-0238">DNA-binding</keyword>
<feature type="domain" description="CCHC-type" evidence="22">
    <location>
        <begin position="803"/>
        <end position="819"/>
    </location>
</feature>
<keyword evidence="7" id="KW-0479">Metal-binding</keyword>
<dbReference type="PROSITE" id="PS50158">
    <property type="entry name" value="ZF_CCHC"/>
    <property type="match status" value="1"/>
</dbReference>
<feature type="domain" description="Chromo" evidence="21">
    <location>
        <begin position="2386"/>
        <end position="2455"/>
    </location>
</feature>
<evidence type="ECO:0000259" key="21">
    <source>
        <dbReference type="PROSITE" id="PS50013"/>
    </source>
</evidence>
<dbReference type="InterPro" id="IPR012337">
    <property type="entry name" value="RNaseH-like_sf"/>
</dbReference>
<dbReference type="OrthoDB" id="3341476at2759"/>
<dbReference type="InterPro" id="IPR016197">
    <property type="entry name" value="Chromo-like_dom_sf"/>
</dbReference>
<dbReference type="Pfam" id="PF17917">
    <property type="entry name" value="RT_RNaseH"/>
    <property type="match status" value="1"/>
</dbReference>
<keyword evidence="20" id="KW-1133">Transmembrane helix</keyword>
<dbReference type="Gene3D" id="2.40.70.10">
    <property type="entry name" value="Acid Proteases"/>
    <property type="match status" value="1"/>
</dbReference>
<feature type="compositionally biased region" description="Polar residues" evidence="19">
    <location>
        <begin position="743"/>
        <end position="753"/>
    </location>
</feature>
<dbReference type="InterPro" id="IPR041588">
    <property type="entry name" value="Integrase_H2C2"/>
</dbReference>
<dbReference type="InterPro" id="IPR041373">
    <property type="entry name" value="RT_RNaseH"/>
</dbReference>
<dbReference type="GO" id="GO:0008270">
    <property type="term" value="F:zinc ion binding"/>
    <property type="evidence" value="ECO:0007669"/>
    <property type="project" value="UniProtKB-KW"/>
</dbReference>
<feature type="compositionally biased region" description="Polar residues" evidence="19">
    <location>
        <begin position="1061"/>
        <end position="1071"/>
    </location>
</feature>
<feature type="compositionally biased region" description="Polar residues" evidence="19">
    <location>
        <begin position="105"/>
        <end position="118"/>
    </location>
</feature>
<dbReference type="SUPFAM" id="SSF57756">
    <property type="entry name" value="Retrovirus zinc finger-like domains"/>
    <property type="match status" value="1"/>
</dbReference>
<feature type="compositionally biased region" description="Low complexity" evidence="19">
    <location>
        <begin position="757"/>
        <end position="770"/>
    </location>
</feature>
<dbReference type="InterPro" id="IPR036875">
    <property type="entry name" value="Znf_CCHC_sf"/>
</dbReference>
<reference evidence="26" key="1">
    <citation type="journal article" date="2017" name="Nat. Ecol. Evol.">
        <title>Genome expansion and lineage-specific genetic innovations in the forest pathogenic fungi Armillaria.</title>
        <authorList>
            <person name="Sipos G."/>
            <person name="Prasanna A.N."/>
            <person name="Walter M.C."/>
            <person name="O'Connor E."/>
            <person name="Balint B."/>
            <person name="Krizsan K."/>
            <person name="Kiss B."/>
            <person name="Hess J."/>
            <person name="Varga T."/>
            <person name="Slot J."/>
            <person name="Riley R."/>
            <person name="Boka B."/>
            <person name="Rigling D."/>
            <person name="Barry K."/>
            <person name="Lee J."/>
            <person name="Mihaltcheva S."/>
            <person name="LaButti K."/>
            <person name="Lipzen A."/>
            <person name="Waldron R."/>
            <person name="Moloney N.M."/>
            <person name="Sperisen C."/>
            <person name="Kredics L."/>
            <person name="Vagvoelgyi C."/>
            <person name="Patrignani A."/>
            <person name="Fitzpatrick D."/>
            <person name="Nagy I."/>
            <person name="Doyle S."/>
            <person name="Anderson J.B."/>
            <person name="Grigoriev I.V."/>
            <person name="Gueldener U."/>
            <person name="Muensterkoetter M."/>
            <person name="Nagy L.G."/>
        </authorList>
    </citation>
    <scope>NUCLEOTIDE SEQUENCE [LARGE SCALE GENOMIC DNA]</scope>
    <source>
        <strain evidence="26">C18/9</strain>
    </source>
</reference>
<dbReference type="InterPro" id="IPR043128">
    <property type="entry name" value="Rev_trsase/Diguanyl_cyclase"/>
</dbReference>
<evidence type="ECO:0000256" key="11">
    <source>
        <dbReference type="ARBA" id="ARBA00022842"/>
    </source>
</evidence>